<feature type="domain" description="Prepilin type IV endopeptidase peptidase" evidence="7">
    <location>
        <begin position="9"/>
        <end position="109"/>
    </location>
</feature>
<dbReference type="PANTHER" id="PTHR36506">
    <property type="entry name" value="PREFLAGELLIN PEPTIDASE"/>
    <property type="match status" value="1"/>
</dbReference>
<reference evidence="8" key="2">
    <citation type="submission" date="2023-01" db="EMBL/GenBank/DDBJ databases">
        <title>Draft genome sequence of Sneathiella chinensis strain NBRC 103408.</title>
        <authorList>
            <person name="Sun Q."/>
            <person name="Mori K."/>
        </authorList>
    </citation>
    <scope>NUCLEOTIDE SEQUENCE</scope>
    <source>
        <strain evidence="8">NBRC 103408</strain>
    </source>
</reference>
<feature type="transmembrane region" description="Helical" evidence="6">
    <location>
        <begin position="26"/>
        <end position="43"/>
    </location>
</feature>
<feature type="transmembrane region" description="Helical" evidence="6">
    <location>
        <begin position="55"/>
        <end position="77"/>
    </location>
</feature>
<evidence type="ECO:0000313" key="8">
    <source>
        <dbReference type="EMBL" id="GLQ06662.1"/>
    </source>
</evidence>
<evidence type="ECO:0000256" key="5">
    <source>
        <dbReference type="ARBA" id="ARBA00023136"/>
    </source>
</evidence>
<name>A0ABQ5U392_9PROT</name>
<dbReference type="EMBL" id="BSNF01000006">
    <property type="protein sequence ID" value="GLQ06662.1"/>
    <property type="molecule type" value="Genomic_DNA"/>
</dbReference>
<reference evidence="8" key="1">
    <citation type="journal article" date="2014" name="Int. J. Syst. Evol. Microbiol.">
        <title>Complete genome of a new Firmicutes species belonging to the dominant human colonic microbiota ('Ruminococcus bicirculans') reveals two chromosomes and a selective capacity to utilize plant glucans.</title>
        <authorList>
            <consortium name="NISC Comparative Sequencing Program"/>
            <person name="Wegmann U."/>
            <person name="Louis P."/>
            <person name="Goesmann A."/>
            <person name="Henrissat B."/>
            <person name="Duncan S.H."/>
            <person name="Flint H.J."/>
        </authorList>
    </citation>
    <scope>NUCLEOTIDE SEQUENCE</scope>
    <source>
        <strain evidence="8">NBRC 103408</strain>
    </source>
</reference>
<accession>A0ABQ5U392</accession>
<keyword evidence="3 6" id="KW-0812">Transmembrane</keyword>
<dbReference type="Gene3D" id="1.20.120.1220">
    <property type="match status" value="1"/>
</dbReference>
<dbReference type="RefSeq" id="WP_169560807.1">
    <property type="nucleotide sequence ID" value="NZ_BSNF01000006.1"/>
</dbReference>
<proteinExistence type="predicted"/>
<dbReference type="Proteomes" id="UP001161409">
    <property type="component" value="Unassembled WGS sequence"/>
</dbReference>
<keyword evidence="2" id="KW-1003">Cell membrane</keyword>
<dbReference type="InterPro" id="IPR052218">
    <property type="entry name" value="Preflagellin_Peptidase"/>
</dbReference>
<keyword evidence="4 6" id="KW-1133">Transmembrane helix</keyword>
<evidence type="ECO:0000256" key="1">
    <source>
        <dbReference type="ARBA" id="ARBA00004651"/>
    </source>
</evidence>
<keyword evidence="5 6" id="KW-0472">Membrane</keyword>
<comment type="subcellular location">
    <subcellularLocation>
        <location evidence="1">Cell membrane</location>
        <topology evidence="1">Multi-pass membrane protein</topology>
    </subcellularLocation>
</comment>
<evidence type="ECO:0000256" key="3">
    <source>
        <dbReference type="ARBA" id="ARBA00022692"/>
    </source>
</evidence>
<comment type="caution">
    <text evidence="8">The sequence shown here is derived from an EMBL/GenBank/DDBJ whole genome shotgun (WGS) entry which is preliminary data.</text>
</comment>
<feature type="transmembrane region" description="Helical" evidence="6">
    <location>
        <begin position="142"/>
        <end position="161"/>
    </location>
</feature>
<dbReference type="InterPro" id="IPR000045">
    <property type="entry name" value="Prepilin_IV_endopep_pep"/>
</dbReference>
<keyword evidence="9" id="KW-1185">Reference proteome</keyword>
<dbReference type="Pfam" id="PF01478">
    <property type="entry name" value="Peptidase_A24"/>
    <property type="match status" value="1"/>
</dbReference>
<gene>
    <name evidence="8" type="ORF">GCM10007924_18830</name>
</gene>
<organism evidence="8 9">
    <name type="scientific">Sneathiella chinensis</name>
    <dbReference type="NCBI Taxonomy" id="349750"/>
    <lineage>
        <taxon>Bacteria</taxon>
        <taxon>Pseudomonadati</taxon>
        <taxon>Pseudomonadota</taxon>
        <taxon>Alphaproteobacteria</taxon>
        <taxon>Sneathiellales</taxon>
        <taxon>Sneathiellaceae</taxon>
        <taxon>Sneathiella</taxon>
    </lineage>
</organism>
<evidence type="ECO:0000256" key="2">
    <source>
        <dbReference type="ARBA" id="ARBA00022475"/>
    </source>
</evidence>
<evidence type="ECO:0000256" key="4">
    <source>
        <dbReference type="ARBA" id="ARBA00022989"/>
    </source>
</evidence>
<evidence type="ECO:0000313" key="9">
    <source>
        <dbReference type="Proteomes" id="UP001161409"/>
    </source>
</evidence>
<dbReference type="PANTHER" id="PTHR36506:SF1">
    <property type="entry name" value="PREFLAGELLIN PEPTIDASE"/>
    <property type="match status" value="1"/>
</dbReference>
<protein>
    <submittedName>
        <fullName evidence="8">Prepilin peptidase</fullName>
    </submittedName>
</protein>
<sequence length="163" mass="17484">MPNILPVTVLAILATVSFYDLKDRRIPNLCLLALLVLFPVFIWQTANWENIGLHLLWGGGAFAALFPFFVLGGMGGGDVKLIAVLALWAGPKAGADFLLITALLGGGLSLIVLMPGVQNLVERVLAQGGMIHLMRCYPTPRSIPYGVPVAMGGGLALYQAWWQ</sequence>
<evidence type="ECO:0000259" key="7">
    <source>
        <dbReference type="Pfam" id="PF01478"/>
    </source>
</evidence>
<feature type="transmembrane region" description="Helical" evidence="6">
    <location>
        <begin position="97"/>
        <end position="121"/>
    </location>
</feature>
<evidence type="ECO:0000256" key="6">
    <source>
        <dbReference type="SAM" id="Phobius"/>
    </source>
</evidence>